<sequence length="124" mass="13556">MDSESEPLVRHAEDIEYESVEAANGLSKGVLINEDHGAPNVAIRRFTLTAGGEVPEHTNEIEHEQYVLHGEYVVGIEDTEYTVSAGDSLHIPDGAVHWYHNPSDTEAAFICAVPTGDDDIELVE</sequence>
<feature type="domain" description="Cupin type-2" evidence="1">
    <location>
        <begin position="45"/>
        <end position="112"/>
    </location>
</feature>
<dbReference type="SUPFAM" id="SSF51182">
    <property type="entry name" value="RmlC-like cupins"/>
    <property type="match status" value="1"/>
</dbReference>
<dbReference type="Gene3D" id="2.60.120.10">
    <property type="entry name" value="Jelly Rolls"/>
    <property type="match status" value="1"/>
</dbReference>
<dbReference type="PANTHER" id="PTHR36440:SF1">
    <property type="entry name" value="PUTATIVE (AFU_ORTHOLOGUE AFUA_8G07350)-RELATED"/>
    <property type="match status" value="1"/>
</dbReference>
<dbReference type="InterPro" id="IPR011051">
    <property type="entry name" value="RmlC_Cupin_sf"/>
</dbReference>
<accession>A0ABD5X671</accession>
<dbReference type="PANTHER" id="PTHR36440">
    <property type="entry name" value="PUTATIVE (AFU_ORTHOLOGUE AFUA_8G07350)-RELATED"/>
    <property type="match status" value="1"/>
</dbReference>
<dbReference type="InterPro" id="IPR014710">
    <property type="entry name" value="RmlC-like_jellyroll"/>
</dbReference>
<dbReference type="InterPro" id="IPR013096">
    <property type="entry name" value="Cupin_2"/>
</dbReference>
<dbReference type="InterPro" id="IPR053146">
    <property type="entry name" value="QDO-like"/>
</dbReference>
<reference evidence="2 3" key="1">
    <citation type="journal article" date="2014" name="Int. J. Syst. Evol. Microbiol.">
        <title>Complete genome sequence of Corynebacterium casei LMG S-19264T (=DSM 44701T), isolated from a smear-ripened cheese.</title>
        <authorList>
            <consortium name="US DOE Joint Genome Institute (JGI-PGF)"/>
            <person name="Walter F."/>
            <person name="Albersmeier A."/>
            <person name="Kalinowski J."/>
            <person name="Ruckert C."/>
        </authorList>
    </citation>
    <scope>NUCLEOTIDE SEQUENCE [LARGE SCALE GENOMIC DNA]</scope>
    <source>
        <strain evidence="2 3">CGMCC 4.7215</strain>
    </source>
</reference>
<evidence type="ECO:0000259" key="1">
    <source>
        <dbReference type="Pfam" id="PF07883"/>
    </source>
</evidence>
<proteinExistence type="predicted"/>
<evidence type="ECO:0000313" key="2">
    <source>
        <dbReference type="EMBL" id="MFC7126472.1"/>
    </source>
</evidence>
<organism evidence="2 3">
    <name type="scientific">Halovenus rubra</name>
    <dbReference type="NCBI Taxonomy" id="869890"/>
    <lineage>
        <taxon>Archaea</taxon>
        <taxon>Methanobacteriati</taxon>
        <taxon>Methanobacteriota</taxon>
        <taxon>Stenosarchaea group</taxon>
        <taxon>Halobacteria</taxon>
        <taxon>Halobacteriales</taxon>
        <taxon>Haloarculaceae</taxon>
        <taxon>Halovenus</taxon>
    </lineage>
</organism>
<dbReference type="EMBL" id="JBHSZQ010000020">
    <property type="protein sequence ID" value="MFC7126472.1"/>
    <property type="molecule type" value="Genomic_DNA"/>
</dbReference>
<dbReference type="Pfam" id="PF07883">
    <property type="entry name" value="Cupin_2"/>
    <property type="match status" value="1"/>
</dbReference>
<comment type="caution">
    <text evidence="2">The sequence shown here is derived from an EMBL/GenBank/DDBJ whole genome shotgun (WGS) entry which is preliminary data.</text>
</comment>
<protein>
    <submittedName>
        <fullName evidence="2">Cupin domain-containing protein</fullName>
    </submittedName>
</protein>
<dbReference type="Proteomes" id="UP001596414">
    <property type="component" value="Unassembled WGS sequence"/>
</dbReference>
<name>A0ABD5X671_9EURY</name>
<evidence type="ECO:0000313" key="3">
    <source>
        <dbReference type="Proteomes" id="UP001596414"/>
    </source>
</evidence>
<dbReference type="AlphaFoldDB" id="A0ABD5X671"/>
<gene>
    <name evidence="2" type="ORF">ACFQJ7_10560</name>
</gene>
<dbReference type="RefSeq" id="WP_267636030.1">
    <property type="nucleotide sequence ID" value="NZ_JAODIY010000001.1"/>
</dbReference>